<name>A0ABP8V8I1_9GAMM</name>
<organism evidence="13 14">
    <name type="scientific">Kistimonas scapharcae</name>
    <dbReference type="NCBI Taxonomy" id="1036133"/>
    <lineage>
        <taxon>Bacteria</taxon>
        <taxon>Pseudomonadati</taxon>
        <taxon>Pseudomonadota</taxon>
        <taxon>Gammaproteobacteria</taxon>
        <taxon>Oceanospirillales</taxon>
        <taxon>Endozoicomonadaceae</taxon>
        <taxon>Kistimonas</taxon>
    </lineage>
</organism>
<proteinExistence type="inferred from homology"/>
<comment type="caution">
    <text evidence="13">The sequence shown here is derived from an EMBL/GenBank/DDBJ whole genome shotgun (WGS) entry which is preliminary data.</text>
</comment>
<reference evidence="14" key="1">
    <citation type="journal article" date="2019" name="Int. J. Syst. Evol. Microbiol.">
        <title>The Global Catalogue of Microorganisms (GCM) 10K type strain sequencing project: providing services to taxonomists for standard genome sequencing and annotation.</title>
        <authorList>
            <consortium name="The Broad Institute Genomics Platform"/>
            <consortium name="The Broad Institute Genome Sequencing Center for Infectious Disease"/>
            <person name="Wu L."/>
            <person name="Ma J."/>
        </authorList>
    </citation>
    <scope>NUCLEOTIDE SEQUENCE [LARGE SCALE GENOMIC DNA]</scope>
    <source>
        <strain evidence="14">JCM 17805</strain>
    </source>
</reference>
<evidence type="ECO:0000313" key="14">
    <source>
        <dbReference type="Proteomes" id="UP001500604"/>
    </source>
</evidence>
<dbReference type="Gene3D" id="3.10.520.10">
    <property type="entry name" value="ApbE-like domains"/>
    <property type="match status" value="1"/>
</dbReference>
<dbReference type="EC" id="2.7.1.180" evidence="3 12"/>
<evidence type="ECO:0000256" key="11">
    <source>
        <dbReference type="ARBA" id="ARBA00048540"/>
    </source>
</evidence>
<keyword evidence="6 12" id="KW-0808">Transferase</keyword>
<keyword evidence="8 12" id="KW-0274">FAD</keyword>
<evidence type="ECO:0000256" key="10">
    <source>
        <dbReference type="ARBA" id="ARBA00031306"/>
    </source>
</evidence>
<accession>A0ABP8V8I1</accession>
<keyword evidence="5 12" id="KW-0285">Flavoprotein</keyword>
<evidence type="ECO:0000256" key="5">
    <source>
        <dbReference type="ARBA" id="ARBA00022630"/>
    </source>
</evidence>
<dbReference type="PIRSF" id="PIRSF006268">
    <property type="entry name" value="ApbE"/>
    <property type="match status" value="1"/>
</dbReference>
<dbReference type="InterPro" id="IPR024932">
    <property type="entry name" value="ApbE"/>
</dbReference>
<evidence type="ECO:0000256" key="4">
    <source>
        <dbReference type="ARBA" id="ARBA00016337"/>
    </source>
</evidence>
<gene>
    <name evidence="13" type="ORF">GCM10023116_39350</name>
</gene>
<evidence type="ECO:0000256" key="6">
    <source>
        <dbReference type="ARBA" id="ARBA00022679"/>
    </source>
</evidence>
<dbReference type="GO" id="GO:0016740">
    <property type="term" value="F:transferase activity"/>
    <property type="evidence" value="ECO:0007669"/>
    <property type="project" value="UniProtKB-KW"/>
</dbReference>
<dbReference type="PANTHER" id="PTHR30040">
    <property type="entry name" value="THIAMINE BIOSYNTHESIS LIPOPROTEIN APBE"/>
    <property type="match status" value="1"/>
</dbReference>
<evidence type="ECO:0000256" key="3">
    <source>
        <dbReference type="ARBA" id="ARBA00011955"/>
    </source>
</evidence>
<dbReference type="SUPFAM" id="SSF143631">
    <property type="entry name" value="ApbE-like"/>
    <property type="match status" value="1"/>
</dbReference>
<dbReference type="PANTHER" id="PTHR30040:SF2">
    <property type="entry name" value="FAD:PROTEIN FMN TRANSFERASE"/>
    <property type="match status" value="1"/>
</dbReference>
<keyword evidence="9 12" id="KW-0460">Magnesium</keyword>
<evidence type="ECO:0000256" key="8">
    <source>
        <dbReference type="ARBA" id="ARBA00022827"/>
    </source>
</evidence>
<comment type="catalytic activity">
    <reaction evidence="11 12">
        <text>L-threonyl-[protein] + FAD = FMN-L-threonyl-[protein] + AMP + H(+)</text>
        <dbReference type="Rhea" id="RHEA:36847"/>
        <dbReference type="Rhea" id="RHEA-COMP:11060"/>
        <dbReference type="Rhea" id="RHEA-COMP:11061"/>
        <dbReference type="ChEBI" id="CHEBI:15378"/>
        <dbReference type="ChEBI" id="CHEBI:30013"/>
        <dbReference type="ChEBI" id="CHEBI:57692"/>
        <dbReference type="ChEBI" id="CHEBI:74257"/>
        <dbReference type="ChEBI" id="CHEBI:456215"/>
        <dbReference type="EC" id="2.7.1.180"/>
    </reaction>
</comment>
<comment type="similarity">
    <text evidence="2 12">Belongs to the ApbE family.</text>
</comment>
<keyword evidence="7 12" id="KW-0479">Metal-binding</keyword>
<dbReference type="RefSeq" id="WP_345198069.1">
    <property type="nucleotide sequence ID" value="NZ_BAABFL010000459.1"/>
</dbReference>
<evidence type="ECO:0000256" key="1">
    <source>
        <dbReference type="ARBA" id="ARBA00001946"/>
    </source>
</evidence>
<evidence type="ECO:0000256" key="12">
    <source>
        <dbReference type="PIRNR" id="PIRNR006268"/>
    </source>
</evidence>
<keyword evidence="14" id="KW-1185">Reference proteome</keyword>
<dbReference type="EMBL" id="BAABFL010000459">
    <property type="protein sequence ID" value="GAA4651651.1"/>
    <property type="molecule type" value="Genomic_DNA"/>
</dbReference>
<sequence length="365" mass="39700">MPKRFPLTLVLIAPLVLAAAVYYQSTRPSIHALHGKTMGTTYNIKYVADNSAPSEDVIGKQVHRALQDVDDRMSTYKPDSELMRFNRHPVDQPFTASADLAALIRESQKISHMSGGAYDVTVGPLVNLWGFGAGNKATVASLDPTKDDPAFIQWLAESGASHVPPADKVQDAMKAVGYDSVAVDHNQHTLTRLKPVFVDLSSIAKGYGVDQAARALEAEGITDYMVEVGGEVRIRGHKPDGQAWRIAIRQPELLTEQADGIIEADNKGIATSGDYLNYYEQDGVHYSHLIDARTGYPEKHRLASVAVVADDTATADAYATMFMILGEEKGLSLAEKEGLAAYFIYHTGKGFESVASTAFLPYLVQ</sequence>
<dbReference type="Pfam" id="PF02424">
    <property type="entry name" value="ApbE"/>
    <property type="match status" value="1"/>
</dbReference>
<evidence type="ECO:0000256" key="9">
    <source>
        <dbReference type="ARBA" id="ARBA00022842"/>
    </source>
</evidence>
<evidence type="ECO:0000256" key="2">
    <source>
        <dbReference type="ARBA" id="ARBA00008282"/>
    </source>
</evidence>
<evidence type="ECO:0000256" key="7">
    <source>
        <dbReference type="ARBA" id="ARBA00022723"/>
    </source>
</evidence>
<protein>
    <recommendedName>
        <fullName evidence="4 12">FAD:protein FMN transferase</fullName>
        <ecNumber evidence="3 12">2.7.1.180</ecNumber>
    </recommendedName>
    <alternativeName>
        <fullName evidence="10 12">Flavin transferase</fullName>
    </alternativeName>
</protein>
<dbReference type="Proteomes" id="UP001500604">
    <property type="component" value="Unassembled WGS sequence"/>
</dbReference>
<comment type="cofactor">
    <cofactor evidence="1">
        <name>Mg(2+)</name>
        <dbReference type="ChEBI" id="CHEBI:18420"/>
    </cofactor>
</comment>
<dbReference type="InterPro" id="IPR003374">
    <property type="entry name" value="ApbE-like_sf"/>
</dbReference>
<evidence type="ECO:0000313" key="13">
    <source>
        <dbReference type="EMBL" id="GAA4651651.1"/>
    </source>
</evidence>